<dbReference type="EMBL" id="JBFXLT010000081">
    <property type="protein sequence ID" value="KAL2809875.1"/>
    <property type="molecule type" value="Genomic_DNA"/>
</dbReference>
<feature type="region of interest" description="Disordered" evidence="8">
    <location>
        <begin position="20"/>
        <end position="53"/>
    </location>
</feature>
<evidence type="ECO:0000259" key="9">
    <source>
        <dbReference type="Pfam" id="PF25812"/>
    </source>
</evidence>
<accession>A0ABR4H373</accession>
<sequence length="744" mass="81706">MKYNHQTRLLNDSLAHELPRNSISLDDSKPQWPSSEAVATGSPGPASEDMDDSEDLIEDDYDSYDELFVQHFTNDDSSLLEYTGATSIARCTKSQQVLKPVSVTKRFLLPSKSSSKTGLPNSPKLNKKDLPWTQRYAPANLEELAVHKRKVRDVEQWLSDALEGTPQRGMLVLKGPAGSGKTTTVTLLADKLKFNILEWKTPAASEYAAKGYISLGAQFDDFLSRGHNFGSLDLDGTNDSQSPIRALTLPAERRIILIEEFPTLTSWNASVLAAFRLSLLRHISVDASRTRRSLNREARIPPIVMIVSETLLNTDSSFDNLTVHRLLGREICNHPSTKIIEFNSIAPTIMYKALDLVMKKSACNAKLLTTTLEGLSQGGDIRNAVASLEFVSLGTGNQGFQSNETAKTKNSSRMRKMAHTSINGAPDIVSQRESSLGLFHAVGKIVYNKRNELPGTKKLPSKPCIDHPRHLDRPGISQVHVNELLEEIGTDIQSFISALHENYVASCNGPSFTETLDSCIGALSDSDLLCTEWKGVNRSQAGFGVGFLKPGAGVDLLQQEELSYQIAARGLLFSLPFPVNRQMFPRDKSKGGTILHKLSFPPVYRLQRQMEEIQGALDQCIDALLASSVRPSAVPMGGSSLAEGSMDDNASTTMNASSRNDLLLYQLPYMTMILRDGAETKGLERITALPTLKDLNPGFSSQIGENLTWESLMRPRHDPGAPLDLGVQDEQLILSDDDIVDDGP</sequence>
<dbReference type="Gene3D" id="3.40.50.300">
    <property type="entry name" value="P-loop containing nucleotide triphosphate hydrolases"/>
    <property type="match status" value="1"/>
</dbReference>
<proteinExistence type="inferred from homology"/>
<dbReference type="InterPro" id="IPR027417">
    <property type="entry name" value="P-loop_NTPase"/>
</dbReference>
<evidence type="ECO:0000256" key="2">
    <source>
        <dbReference type="ARBA" id="ARBA00006168"/>
    </source>
</evidence>
<evidence type="ECO:0000256" key="6">
    <source>
        <dbReference type="ARBA" id="ARBA00023242"/>
    </source>
</evidence>
<gene>
    <name evidence="10" type="ORF">BJX63DRAFT_434831</name>
</gene>
<reference evidence="10 11" key="1">
    <citation type="submission" date="2024-07" db="EMBL/GenBank/DDBJ databases">
        <title>Section-level genome sequencing and comparative genomics of Aspergillus sections Usti and Cavernicolus.</title>
        <authorList>
            <consortium name="Lawrence Berkeley National Laboratory"/>
            <person name="Nybo J.L."/>
            <person name="Vesth T.C."/>
            <person name="Theobald S."/>
            <person name="Frisvad J.C."/>
            <person name="Larsen T.O."/>
            <person name="Kjaerboelling I."/>
            <person name="Rothschild-Mancinelli K."/>
            <person name="Lyhne E.K."/>
            <person name="Kogle M.E."/>
            <person name="Barry K."/>
            <person name="Clum A."/>
            <person name="Na H."/>
            <person name="Ledsgaard L."/>
            <person name="Lin J."/>
            <person name="Lipzen A."/>
            <person name="Kuo A."/>
            <person name="Riley R."/>
            <person name="Mondo S."/>
            <person name="Labutti K."/>
            <person name="Haridas S."/>
            <person name="Pangalinan J."/>
            <person name="Salamov A.A."/>
            <person name="Simmons B.A."/>
            <person name="Magnuson J.K."/>
            <person name="Chen J."/>
            <person name="Drula E."/>
            <person name="Henrissat B."/>
            <person name="Wiebenga A."/>
            <person name="Lubbers R.J."/>
            <person name="Gomes A.C."/>
            <person name="Makela M.R."/>
            <person name="Stajich J."/>
            <person name="Grigoriev I.V."/>
            <person name="Mortensen U.H."/>
            <person name="De Vries R.P."/>
            <person name="Baker S.E."/>
            <person name="Andersen M.R."/>
        </authorList>
    </citation>
    <scope>NUCLEOTIDE SEQUENCE [LARGE SCALE GENOMIC DNA]</scope>
    <source>
        <strain evidence="10 11">CBS 588.65</strain>
    </source>
</reference>
<evidence type="ECO:0000256" key="4">
    <source>
        <dbReference type="ARBA" id="ARBA00022763"/>
    </source>
</evidence>
<dbReference type="Proteomes" id="UP001610334">
    <property type="component" value="Unassembled WGS sequence"/>
</dbReference>
<dbReference type="PANTHER" id="PTHR12172">
    <property type="entry name" value="CELL CYCLE CHECKPOINT PROTEIN RAD17"/>
    <property type="match status" value="1"/>
</dbReference>
<comment type="similarity">
    <text evidence="2">Belongs to the rad17/RAD24 family.</text>
</comment>
<evidence type="ECO:0000313" key="10">
    <source>
        <dbReference type="EMBL" id="KAL2809875.1"/>
    </source>
</evidence>
<evidence type="ECO:0000256" key="5">
    <source>
        <dbReference type="ARBA" id="ARBA00022840"/>
    </source>
</evidence>
<name>A0ABR4H373_9EURO</name>
<dbReference type="PANTHER" id="PTHR12172:SF0">
    <property type="entry name" value="CELL CYCLE CHECKPOINT PROTEIN RAD17"/>
    <property type="match status" value="1"/>
</dbReference>
<dbReference type="InterPro" id="IPR004582">
    <property type="entry name" value="Checkpoint_prot_Rad17_Rad24"/>
</dbReference>
<keyword evidence="3" id="KW-0547">Nucleotide-binding</keyword>
<evidence type="ECO:0000256" key="1">
    <source>
        <dbReference type="ARBA" id="ARBA00004123"/>
    </source>
</evidence>
<keyword evidence="11" id="KW-1185">Reference proteome</keyword>
<evidence type="ECO:0000256" key="7">
    <source>
        <dbReference type="ARBA" id="ARBA00023306"/>
    </source>
</evidence>
<comment type="subcellular location">
    <subcellularLocation>
        <location evidence="1">Nucleus</location>
    </subcellularLocation>
</comment>
<protein>
    <submittedName>
        <fullName evidence="10">Rad17 cell cycle checkpoint protein-domain-containing protein</fullName>
    </submittedName>
</protein>
<evidence type="ECO:0000313" key="11">
    <source>
        <dbReference type="Proteomes" id="UP001610334"/>
    </source>
</evidence>
<evidence type="ECO:0000256" key="8">
    <source>
        <dbReference type="SAM" id="MobiDB-lite"/>
    </source>
</evidence>
<dbReference type="Pfam" id="PF25812">
    <property type="entry name" value="RAD24_helical"/>
    <property type="match status" value="1"/>
</dbReference>
<dbReference type="InterPro" id="IPR057927">
    <property type="entry name" value="RAD24-like_helical"/>
</dbReference>
<dbReference type="Pfam" id="PF03215">
    <property type="entry name" value="Rad17"/>
    <property type="match status" value="1"/>
</dbReference>
<keyword evidence="5" id="KW-0067">ATP-binding</keyword>
<feature type="domain" description="Checkpoint protein RAD24-like helical bundle" evidence="9">
    <location>
        <begin position="433"/>
        <end position="532"/>
    </location>
</feature>
<keyword evidence="6" id="KW-0539">Nucleus</keyword>
<evidence type="ECO:0000256" key="3">
    <source>
        <dbReference type="ARBA" id="ARBA00022741"/>
    </source>
</evidence>
<keyword evidence="7" id="KW-0131">Cell cycle</keyword>
<keyword evidence="4" id="KW-0227">DNA damage</keyword>
<dbReference type="SUPFAM" id="SSF52540">
    <property type="entry name" value="P-loop containing nucleoside triphosphate hydrolases"/>
    <property type="match status" value="1"/>
</dbReference>
<organism evidence="10 11">
    <name type="scientific">Aspergillus granulosus</name>
    <dbReference type="NCBI Taxonomy" id="176169"/>
    <lineage>
        <taxon>Eukaryota</taxon>
        <taxon>Fungi</taxon>
        <taxon>Dikarya</taxon>
        <taxon>Ascomycota</taxon>
        <taxon>Pezizomycotina</taxon>
        <taxon>Eurotiomycetes</taxon>
        <taxon>Eurotiomycetidae</taxon>
        <taxon>Eurotiales</taxon>
        <taxon>Aspergillaceae</taxon>
        <taxon>Aspergillus</taxon>
        <taxon>Aspergillus subgen. Nidulantes</taxon>
    </lineage>
</organism>
<comment type="caution">
    <text evidence="10">The sequence shown here is derived from an EMBL/GenBank/DDBJ whole genome shotgun (WGS) entry which is preliminary data.</text>
</comment>